<reference evidence="7 8" key="1">
    <citation type="journal article" date="2013" name="Curr. Biol.">
        <title>The Genome of the Foraminiferan Reticulomyxa filosa.</title>
        <authorList>
            <person name="Glockner G."/>
            <person name="Hulsmann N."/>
            <person name="Schleicher M."/>
            <person name="Noegel A.A."/>
            <person name="Eichinger L."/>
            <person name="Gallinger C."/>
            <person name="Pawlowski J."/>
            <person name="Sierra R."/>
            <person name="Euteneuer U."/>
            <person name="Pillet L."/>
            <person name="Moustafa A."/>
            <person name="Platzer M."/>
            <person name="Groth M."/>
            <person name="Szafranski K."/>
            <person name="Schliwa M."/>
        </authorList>
    </citation>
    <scope>NUCLEOTIDE SEQUENCE [LARGE SCALE GENOMIC DNA]</scope>
</reference>
<dbReference type="Proteomes" id="UP000023152">
    <property type="component" value="Unassembled WGS sequence"/>
</dbReference>
<dbReference type="EMBL" id="ASPP01009823">
    <property type="protein sequence ID" value="ETO23602.1"/>
    <property type="molecule type" value="Genomic_DNA"/>
</dbReference>
<dbReference type="PANTHER" id="PTHR10926">
    <property type="entry name" value="CELL CYCLE CONTROL PROTEIN 50"/>
    <property type="match status" value="1"/>
</dbReference>
<comment type="similarity">
    <text evidence="2">Belongs to the CDC50/LEM3 family.</text>
</comment>
<sequence length="300" mass="34718">NGRKYLASKSDSQLRDDGTKNNGYCKPFMEYYKGKVLQPCGLIARSFFTDRFNIAINGKSMCNETMRCVNYGKNNTKMWGKNWDKWSDEPNWAINGIAWTSDKETKFQNASFNQSISTRIGWWQVSLSIFLFFLQIFFLKKKKKKKKKEKLGLRLPDTSNEDLIVWMRAAGLNSFRKLHRIIREKDLEEGDQINVTVVSWFPVEHFKGKKWVGLGTTTWVGMENYVLAWGLIINSIACIALALIFGIVLLFGTRLEFLCPFLKQLSLFTFDLLNRKLADVNQFQWSNRPVSTAIVSIVDN</sequence>
<dbReference type="Pfam" id="PF03381">
    <property type="entry name" value="CDC50"/>
    <property type="match status" value="1"/>
</dbReference>
<evidence type="ECO:0000256" key="5">
    <source>
        <dbReference type="ARBA" id="ARBA00023136"/>
    </source>
</evidence>
<comment type="caution">
    <text evidence="7">The sequence shown here is derived from an EMBL/GenBank/DDBJ whole genome shotgun (WGS) entry which is preliminary data.</text>
</comment>
<evidence type="ECO:0000256" key="2">
    <source>
        <dbReference type="ARBA" id="ARBA00009457"/>
    </source>
</evidence>
<dbReference type="InterPro" id="IPR005045">
    <property type="entry name" value="CDC50/LEM3_fam"/>
</dbReference>
<keyword evidence="5 6" id="KW-0472">Membrane</keyword>
<organism evidence="7 8">
    <name type="scientific">Reticulomyxa filosa</name>
    <dbReference type="NCBI Taxonomy" id="46433"/>
    <lineage>
        <taxon>Eukaryota</taxon>
        <taxon>Sar</taxon>
        <taxon>Rhizaria</taxon>
        <taxon>Retaria</taxon>
        <taxon>Foraminifera</taxon>
        <taxon>Monothalamids</taxon>
        <taxon>Reticulomyxidae</taxon>
        <taxon>Reticulomyxa</taxon>
    </lineage>
</organism>
<proteinExistence type="inferred from homology"/>
<evidence type="ECO:0000256" key="3">
    <source>
        <dbReference type="ARBA" id="ARBA00022692"/>
    </source>
</evidence>
<evidence type="ECO:0000256" key="1">
    <source>
        <dbReference type="ARBA" id="ARBA00004141"/>
    </source>
</evidence>
<accession>X6NE27</accession>
<protein>
    <submittedName>
        <fullName evidence="7">Uncharacterized protein</fullName>
    </submittedName>
</protein>
<keyword evidence="4 6" id="KW-1133">Transmembrane helix</keyword>
<keyword evidence="8" id="KW-1185">Reference proteome</keyword>
<comment type="subcellular location">
    <subcellularLocation>
        <location evidence="1">Membrane</location>
        <topology evidence="1">Multi-pass membrane protein</topology>
    </subcellularLocation>
</comment>
<evidence type="ECO:0000256" key="4">
    <source>
        <dbReference type="ARBA" id="ARBA00022989"/>
    </source>
</evidence>
<dbReference type="GO" id="GO:0005783">
    <property type="term" value="C:endoplasmic reticulum"/>
    <property type="evidence" value="ECO:0007669"/>
    <property type="project" value="TreeGrafter"/>
</dbReference>
<dbReference type="PANTHER" id="PTHR10926:SF0">
    <property type="entry name" value="CDC50, ISOFORM A"/>
    <property type="match status" value="1"/>
</dbReference>
<dbReference type="OrthoDB" id="340608at2759"/>
<evidence type="ECO:0000256" key="6">
    <source>
        <dbReference type="SAM" id="Phobius"/>
    </source>
</evidence>
<dbReference type="GO" id="GO:0005886">
    <property type="term" value="C:plasma membrane"/>
    <property type="evidence" value="ECO:0007669"/>
    <property type="project" value="TreeGrafter"/>
</dbReference>
<dbReference type="GO" id="GO:0005794">
    <property type="term" value="C:Golgi apparatus"/>
    <property type="evidence" value="ECO:0007669"/>
    <property type="project" value="TreeGrafter"/>
</dbReference>
<evidence type="ECO:0000313" key="8">
    <source>
        <dbReference type="Proteomes" id="UP000023152"/>
    </source>
</evidence>
<name>X6NE27_RETFI</name>
<gene>
    <name evidence="7" type="ORF">RFI_13576</name>
</gene>
<feature type="transmembrane region" description="Helical" evidence="6">
    <location>
        <begin position="226"/>
        <end position="251"/>
    </location>
</feature>
<evidence type="ECO:0000313" key="7">
    <source>
        <dbReference type="EMBL" id="ETO23602.1"/>
    </source>
</evidence>
<dbReference type="AlphaFoldDB" id="X6NE27"/>
<feature type="non-terminal residue" evidence="7">
    <location>
        <position position="1"/>
    </location>
</feature>
<dbReference type="PIRSF" id="PIRSF015840">
    <property type="entry name" value="DUF284_TM_euk"/>
    <property type="match status" value="1"/>
</dbReference>
<keyword evidence="3 6" id="KW-0812">Transmembrane</keyword>
<feature type="transmembrane region" description="Helical" evidence="6">
    <location>
        <begin position="120"/>
        <end position="139"/>
    </location>
</feature>